<dbReference type="EMBL" id="KZ824983">
    <property type="protein sequence ID" value="RAH66346.1"/>
    <property type="molecule type" value="Genomic_DNA"/>
</dbReference>
<reference evidence="1" key="1">
    <citation type="submission" date="2018-02" db="EMBL/GenBank/DDBJ databases">
        <title>The genomes of Aspergillus section Nigri reveals drivers in fungal speciation.</title>
        <authorList>
            <consortium name="DOE Joint Genome Institute"/>
            <person name="Vesth T.C."/>
            <person name="Nybo J."/>
            <person name="Theobald S."/>
            <person name="Brandl J."/>
            <person name="Frisvad J.C."/>
            <person name="Nielsen K.F."/>
            <person name="Lyhne E.K."/>
            <person name="Kogle M.E."/>
            <person name="Kuo A."/>
            <person name="Riley R."/>
            <person name="Clum A."/>
            <person name="Nolan M."/>
            <person name="Lipzen A."/>
            <person name="Salamov A."/>
            <person name="Henrissat B."/>
            <person name="Wiebenga A."/>
            <person name="De vries R.P."/>
            <person name="Grigoriev I.V."/>
            <person name="Mortensen U.H."/>
            <person name="Andersen M.R."/>
            <person name="Baker S.E."/>
        </authorList>
    </citation>
    <scope>NUCLEOTIDE SEQUENCE</scope>
    <source>
        <strain evidence="1">CBS 121060</strain>
    </source>
</reference>
<gene>
    <name evidence="1" type="ORF">BO66DRAFT_183949</name>
</gene>
<name>A0ACD1GXZ3_9EURO</name>
<evidence type="ECO:0000313" key="2">
    <source>
        <dbReference type="Proteomes" id="UP000249661"/>
    </source>
</evidence>
<proteinExistence type="predicted"/>
<evidence type="ECO:0000313" key="1">
    <source>
        <dbReference type="EMBL" id="RAH66346.1"/>
    </source>
</evidence>
<organism evidence="1 2">
    <name type="scientific">Aspergillus aculeatinus CBS 121060</name>
    <dbReference type="NCBI Taxonomy" id="1448322"/>
    <lineage>
        <taxon>Eukaryota</taxon>
        <taxon>Fungi</taxon>
        <taxon>Dikarya</taxon>
        <taxon>Ascomycota</taxon>
        <taxon>Pezizomycotina</taxon>
        <taxon>Eurotiomycetes</taxon>
        <taxon>Eurotiomycetidae</taxon>
        <taxon>Eurotiales</taxon>
        <taxon>Aspergillaceae</taxon>
        <taxon>Aspergillus</taxon>
        <taxon>Aspergillus subgen. Circumdati</taxon>
    </lineage>
</organism>
<accession>A0ACD1GXZ3</accession>
<dbReference type="Proteomes" id="UP000249661">
    <property type="component" value="Unassembled WGS sequence"/>
</dbReference>
<sequence>MIINMKTILISLSLVGCIISTATANAFSRTSKRPFSDERHLLTMQPSCQDPKTSTSMLLTQTRPLSEAWKGPATYAPRPAPRPSAATGDTPNAAATASTATAVETSLAVEVKIQTHDVHNNNNKITTSALHDPKAC</sequence>
<protein>
    <submittedName>
        <fullName evidence="1">Uncharacterized protein</fullName>
    </submittedName>
</protein>
<keyword evidence="2" id="KW-1185">Reference proteome</keyword>